<evidence type="ECO:0000256" key="5">
    <source>
        <dbReference type="ARBA" id="ARBA00022723"/>
    </source>
</evidence>
<dbReference type="Pfam" id="PF00067">
    <property type="entry name" value="p450"/>
    <property type="match status" value="1"/>
</dbReference>
<keyword evidence="6" id="KW-0560">Oxidoreductase</keyword>
<keyword evidence="4" id="KW-0349">Heme</keyword>
<dbReference type="GO" id="GO:0005506">
    <property type="term" value="F:iron ion binding"/>
    <property type="evidence" value="ECO:0007669"/>
    <property type="project" value="InterPro"/>
</dbReference>
<evidence type="ECO:0000256" key="6">
    <source>
        <dbReference type="ARBA" id="ARBA00023002"/>
    </source>
</evidence>
<comment type="caution">
    <text evidence="10">The sequence shown here is derived from an EMBL/GenBank/DDBJ whole genome shotgun (WGS) entry which is preliminary data.</text>
</comment>
<name>A0A2P5BGI0_PARAD</name>
<organism evidence="10 11">
    <name type="scientific">Parasponia andersonii</name>
    <name type="common">Sponia andersonii</name>
    <dbReference type="NCBI Taxonomy" id="3476"/>
    <lineage>
        <taxon>Eukaryota</taxon>
        <taxon>Viridiplantae</taxon>
        <taxon>Streptophyta</taxon>
        <taxon>Embryophyta</taxon>
        <taxon>Tracheophyta</taxon>
        <taxon>Spermatophyta</taxon>
        <taxon>Magnoliopsida</taxon>
        <taxon>eudicotyledons</taxon>
        <taxon>Gunneridae</taxon>
        <taxon>Pentapetalae</taxon>
        <taxon>rosids</taxon>
        <taxon>fabids</taxon>
        <taxon>Rosales</taxon>
        <taxon>Cannabaceae</taxon>
        <taxon>Parasponia</taxon>
    </lineage>
</organism>
<evidence type="ECO:0000256" key="7">
    <source>
        <dbReference type="ARBA" id="ARBA00023004"/>
    </source>
</evidence>
<evidence type="ECO:0000256" key="4">
    <source>
        <dbReference type="ARBA" id="ARBA00022617"/>
    </source>
</evidence>
<dbReference type="EMBL" id="JXTB01000286">
    <property type="protein sequence ID" value="PON47886.1"/>
    <property type="molecule type" value="Genomic_DNA"/>
</dbReference>
<comment type="cofactor">
    <cofactor evidence="1">
        <name>heme</name>
        <dbReference type="ChEBI" id="CHEBI:30413"/>
    </cofactor>
</comment>
<dbReference type="AlphaFoldDB" id="A0A2P5BGI0"/>
<dbReference type="InterPro" id="IPR001128">
    <property type="entry name" value="Cyt_P450"/>
</dbReference>
<keyword evidence="9" id="KW-0472">Membrane</keyword>
<reference evidence="11" key="1">
    <citation type="submission" date="2016-06" db="EMBL/GenBank/DDBJ databases">
        <title>Parallel loss of symbiosis genes in relatives of nitrogen-fixing non-legume Parasponia.</title>
        <authorList>
            <person name="Van Velzen R."/>
            <person name="Holmer R."/>
            <person name="Bu F."/>
            <person name="Rutten L."/>
            <person name="Van Zeijl A."/>
            <person name="Liu W."/>
            <person name="Santuari L."/>
            <person name="Cao Q."/>
            <person name="Sharma T."/>
            <person name="Shen D."/>
            <person name="Roswanjaya Y."/>
            <person name="Wardhani T."/>
            <person name="Kalhor M.S."/>
            <person name="Jansen J."/>
            <person name="Van den Hoogen J."/>
            <person name="Gungor B."/>
            <person name="Hartog M."/>
            <person name="Hontelez J."/>
            <person name="Verver J."/>
            <person name="Yang W.-C."/>
            <person name="Schijlen E."/>
            <person name="Repin R."/>
            <person name="Schilthuizen M."/>
            <person name="Schranz E."/>
            <person name="Heidstra R."/>
            <person name="Miyata K."/>
            <person name="Fedorova E."/>
            <person name="Kohlen W."/>
            <person name="Bisseling T."/>
            <person name="Smit S."/>
            <person name="Geurts R."/>
        </authorList>
    </citation>
    <scope>NUCLEOTIDE SEQUENCE [LARGE SCALE GENOMIC DNA]</scope>
    <source>
        <strain evidence="11">cv. WU1-14</strain>
    </source>
</reference>
<comment type="similarity">
    <text evidence="3">Belongs to the cytochrome P450 family.</text>
</comment>
<dbReference type="GO" id="GO:0016020">
    <property type="term" value="C:membrane"/>
    <property type="evidence" value="ECO:0007669"/>
    <property type="project" value="UniProtKB-SubCell"/>
</dbReference>
<evidence type="ECO:0000256" key="1">
    <source>
        <dbReference type="ARBA" id="ARBA00001971"/>
    </source>
</evidence>
<evidence type="ECO:0000256" key="2">
    <source>
        <dbReference type="ARBA" id="ARBA00004370"/>
    </source>
</evidence>
<keyword evidence="11" id="KW-1185">Reference proteome</keyword>
<evidence type="ECO:0000256" key="3">
    <source>
        <dbReference type="ARBA" id="ARBA00010617"/>
    </source>
</evidence>
<dbReference type="GO" id="GO:0020037">
    <property type="term" value="F:heme binding"/>
    <property type="evidence" value="ECO:0007669"/>
    <property type="project" value="InterPro"/>
</dbReference>
<evidence type="ECO:0000256" key="8">
    <source>
        <dbReference type="ARBA" id="ARBA00023033"/>
    </source>
</evidence>
<dbReference type="Proteomes" id="UP000237105">
    <property type="component" value="Unassembled WGS sequence"/>
</dbReference>
<proteinExistence type="inferred from homology"/>
<dbReference type="GO" id="GO:0016705">
    <property type="term" value="F:oxidoreductase activity, acting on paired donors, with incorporation or reduction of molecular oxygen"/>
    <property type="evidence" value="ECO:0007669"/>
    <property type="project" value="InterPro"/>
</dbReference>
<evidence type="ECO:0000313" key="10">
    <source>
        <dbReference type="EMBL" id="PON47886.1"/>
    </source>
</evidence>
<keyword evidence="7" id="KW-0408">Iron</keyword>
<dbReference type="GO" id="GO:0004497">
    <property type="term" value="F:monooxygenase activity"/>
    <property type="evidence" value="ECO:0007669"/>
    <property type="project" value="UniProtKB-KW"/>
</dbReference>
<accession>A0A2P5BGI0</accession>
<dbReference type="PANTHER" id="PTHR47943:SF9">
    <property type="entry name" value="CYTOCHROME P450"/>
    <property type="match status" value="1"/>
</dbReference>
<evidence type="ECO:0000313" key="11">
    <source>
        <dbReference type="Proteomes" id="UP000237105"/>
    </source>
</evidence>
<comment type="subcellular location">
    <subcellularLocation>
        <location evidence="2">Membrane</location>
    </subcellularLocation>
</comment>
<keyword evidence="8" id="KW-0503">Monooxygenase</keyword>
<dbReference type="InterPro" id="IPR036396">
    <property type="entry name" value="Cyt_P450_sf"/>
</dbReference>
<dbReference type="Gene3D" id="1.10.630.10">
    <property type="entry name" value="Cytochrome P450"/>
    <property type="match status" value="1"/>
</dbReference>
<protein>
    <submittedName>
        <fullName evidence="10">Cytochrome P</fullName>
    </submittedName>
</protein>
<dbReference type="OrthoDB" id="1194386at2759"/>
<gene>
    <name evidence="10" type="ORF">PanWU01x14_241250</name>
</gene>
<dbReference type="SUPFAM" id="SSF48264">
    <property type="entry name" value="Cytochrome P450"/>
    <property type="match status" value="1"/>
</dbReference>
<sequence length="163" mass="18138">MNKKYHALSYNVGHFPSDPRIAMLHSPSSHHPEPPKHVRKLPTSPRPLPIINNLHILMTLPHRGLQNLAKKYGLIMSPWLSQVPTVVISSPEAAELFLKTNDIDFTSLPKNVRKLCTLQLLSASKIEPFVAVRGKEVGSLVEWLKGAAGAREVVDMRGRWGSS</sequence>
<keyword evidence="5" id="KW-0479">Metal-binding</keyword>
<dbReference type="PANTHER" id="PTHR47943">
    <property type="entry name" value="CYTOCHROME P450 93A3-LIKE"/>
    <property type="match status" value="1"/>
</dbReference>
<evidence type="ECO:0000256" key="9">
    <source>
        <dbReference type="ARBA" id="ARBA00023136"/>
    </source>
</evidence>
<dbReference type="STRING" id="3476.A0A2P5BGI0"/>